<organism evidence="1 2">
    <name type="scientific">Caenorhabditis tropicalis</name>
    <dbReference type="NCBI Taxonomy" id="1561998"/>
    <lineage>
        <taxon>Eukaryota</taxon>
        <taxon>Metazoa</taxon>
        <taxon>Ecdysozoa</taxon>
        <taxon>Nematoda</taxon>
        <taxon>Chromadorea</taxon>
        <taxon>Rhabditida</taxon>
        <taxon>Rhabditina</taxon>
        <taxon>Rhabditomorpha</taxon>
        <taxon>Rhabditoidea</taxon>
        <taxon>Rhabditidae</taxon>
        <taxon>Peloderinae</taxon>
        <taxon>Caenorhabditis</taxon>
    </lineage>
</organism>
<sequence length="199" mass="23831">MNSIRSLFRSRREREDGYCSDDGIWRFSFYDPLFEGVREKNRFVSIVTGALYTVTNRLVLDCFLMGNRIFQLLTFHSPFFASRNIVEKHLPSYSDMHYFIQLAHGVRSEIDYDYRSNYFFLAKKYQLPNVTQLLEQKLILDYYLISFKTIFAYNLNHLLAMRLQKLKSSEELTSILRKRNIEEMSGEAMKQCVKFFFEH</sequence>
<dbReference type="Proteomes" id="UP000095282">
    <property type="component" value="Unplaced"/>
</dbReference>
<reference evidence="2" key="1">
    <citation type="submission" date="2016-11" db="UniProtKB">
        <authorList>
            <consortium name="WormBaseParasite"/>
        </authorList>
    </citation>
    <scope>IDENTIFICATION</scope>
</reference>
<protein>
    <submittedName>
        <fullName evidence="2">BTB domain-containing protein</fullName>
    </submittedName>
</protein>
<evidence type="ECO:0000313" key="2">
    <source>
        <dbReference type="WBParaSite" id="Csp11.Scaffold630.g16940.t1"/>
    </source>
</evidence>
<keyword evidence="1" id="KW-1185">Reference proteome</keyword>
<proteinExistence type="predicted"/>
<dbReference type="WBParaSite" id="Csp11.Scaffold630.g16940.t1">
    <property type="protein sequence ID" value="Csp11.Scaffold630.g16940.t1"/>
    <property type="gene ID" value="Csp11.Scaffold630.g16940"/>
</dbReference>
<dbReference type="AlphaFoldDB" id="A0A1I7UKR2"/>
<evidence type="ECO:0000313" key="1">
    <source>
        <dbReference type="Proteomes" id="UP000095282"/>
    </source>
</evidence>
<name>A0A1I7UKR2_9PELO</name>
<accession>A0A1I7UKR2</accession>